<name>A0ABS1X396_9GAMM</name>
<feature type="transmembrane region" description="Helical" evidence="5">
    <location>
        <begin position="322"/>
        <end position="340"/>
    </location>
</feature>
<evidence type="ECO:0000256" key="2">
    <source>
        <dbReference type="ARBA" id="ARBA00022692"/>
    </source>
</evidence>
<dbReference type="Proteomes" id="UP000661077">
    <property type="component" value="Unassembled WGS sequence"/>
</dbReference>
<feature type="transmembrane region" description="Helical" evidence="5">
    <location>
        <begin position="394"/>
        <end position="416"/>
    </location>
</feature>
<feature type="transmembrane region" description="Helical" evidence="5">
    <location>
        <begin position="64"/>
        <end position="84"/>
    </location>
</feature>
<feature type="transmembrane region" description="Helical" evidence="5">
    <location>
        <begin position="274"/>
        <end position="292"/>
    </location>
</feature>
<accession>A0ABS1X396</accession>
<evidence type="ECO:0000256" key="1">
    <source>
        <dbReference type="ARBA" id="ARBA00004141"/>
    </source>
</evidence>
<keyword evidence="8" id="KW-1185">Reference proteome</keyword>
<organism evidence="7 8">
    <name type="scientific">Steroidobacter gossypii</name>
    <dbReference type="NCBI Taxonomy" id="2805490"/>
    <lineage>
        <taxon>Bacteria</taxon>
        <taxon>Pseudomonadati</taxon>
        <taxon>Pseudomonadota</taxon>
        <taxon>Gammaproteobacteria</taxon>
        <taxon>Steroidobacterales</taxon>
        <taxon>Steroidobacteraceae</taxon>
        <taxon>Steroidobacter</taxon>
    </lineage>
</organism>
<feature type="transmembrane region" description="Helical" evidence="5">
    <location>
        <begin position="116"/>
        <end position="137"/>
    </location>
</feature>
<feature type="transmembrane region" description="Helical" evidence="5">
    <location>
        <begin position="6"/>
        <end position="28"/>
    </location>
</feature>
<feature type="domain" description="Integral membrane bound transporter" evidence="6">
    <location>
        <begin position="285"/>
        <end position="412"/>
    </location>
</feature>
<reference evidence="7 8" key="1">
    <citation type="journal article" date="2021" name="Int. J. Syst. Evol. Microbiol.">
        <title>Steroidobacter gossypii sp. nov., isolated from soil of cotton cropping field.</title>
        <authorList>
            <person name="Huang R."/>
            <person name="Yang S."/>
            <person name="Zhen C."/>
            <person name="Liu W."/>
        </authorList>
    </citation>
    <scope>NUCLEOTIDE SEQUENCE [LARGE SCALE GENOMIC DNA]</scope>
    <source>
        <strain evidence="7 8">S1-65</strain>
    </source>
</reference>
<dbReference type="Pfam" id="PF13515">
    <property type="entry name" value="FUSC_2"/>
    <property type="match status" value="1"/>
</dbReference>
<comment type="caution">
    <text evidence="7">The sequence shown here is derived from an EMBL/GenBank/DDBJ whole genome shotgun (WGS) entry which is preliminary data.</text>
</comment>
<evidence type="ECO:0000313" key="7">
    <source>
        <dbReference type="EMBL" id="MBM0107699.1"/>
    </source>
</evidence>
<dbReference type="InterPro" id="IPR049453">
    <property type="entry name" value="Memb_transporter_dom"/>
</dbReference>
<comment type="subcellular location">
    <subcellularLocation>
        <location evidence="1">Membrane</location>
        <topology evidence="1">Multi-pass membrane protein</topology>
    </subcellularLocation>
</comment>
<feature type="transmembrane region" description="Helical" evidence="5">
    <location>
        <begin position="369"/>
        <end position="388"/>
    </location>
</feature>
<gene>
    <name evidence="7" type="ORF">JM946_23390</name>
</gene>
<evidence type="ECO:0000256" key="5">
    <source>
        <dbReference type="SAM" id="Phobius"/>
    </source>
</evidence>
<protein>
    <submittedName>
        <fullName evidence="7">FUSC family protein</fullName>
    </submittedName>
</protein>
<keyword evidence="2 5" id="KW-0812">Transmembrane</keyword>
<dbReference type="EMBL" id="JAEVLS010000005">
    <property type="protein sequence ID" value="MBM0107699.1"/>
    <property type="molecule type" value="Genomic_DNA"/>
</dbReference>
<dbReference type="RefSeq" id="WP_203169793.1">
    <property type="nucleotide sequence ID" value="NZ_JAEVLS010000005.1"/>
</dbReference>
<keyword evidence="3 5" id="KW-1133">Transmembrane helix</keyword>
<evidence type="ECO:0000256" key="4">
    <source>
        <dbReference type="ARBA" id="ARBA00023136"/>
    </source>
</evidence>
<evidence type="ECO:0000313" key="8">
    <source>
        <dbReference type="Proteomes" id="UP000661077"/>
    </source>
</evidence>
<proteinExistence type="predicted"/>
<sequence length="575" mass="61009">MGAPILAGWLAGDVSAGLMASIGGFTALYGSGRPYLSRAIELALIALAFAFSVGLGMLVAPSGWAVVIVVAAIAMIATWLSNALQIGPPGAYMFTLACAAGTAMPAEHIGPVGASLLVFGGGAFAWAVHMSGALISFRGPERAAVRNAGEAVIAYIKTIGVSGETAARHRAALALHHAWATLVNHQPSNVSADSPVGRLRALNRELHLRFAEAMGAASRSQSPAPELSDDIRKLVDQVRDPKHLPTPDAIPLGHPTAWAAMTEALQPGSNSMRVILRVGVAAVVASALAAVLHFERAYWAIAATVLMLHQGFDWLRMLQRSIERLLGTWIGLLLAGAILILHPQGLWLVLTVMALQFTIEMLVVRNYALAAVFITGVALTIAAGGHPVDDVGGYLWARGVDTLLGCVVALAVFRLIPPRASTLYIPQQLARALRAVSDVISHLAHGAVTTKKARTARRELQLASFALTHAYEDSLVASRARRVAAEELWPAIAAVERLAYRTLSTCWALERLGAESARETAASMFSNDGAARVQKALDEFIDSIMNGTSSPPLQPMPAVLAAELMDLHEFLRRQR</sequence>
<keyword evidence="4 5" id="KW-0472">Membrane</keyword>
<feature type="transmembrane region" description="Helical" evidence="5">
    <location>
        <begin position="40"/>
        <end position="58"/>
    </location>
</feature>
<evidence type="ECO:0000259" key="6">
    <source>
        <dbReference type="Pfam" id="PF13515"/>
    </source>
</evidence>
<evidence type="ECO:0000256" key="3">
    <source>
        <dbReference type="ARBA" id="ARBA00022989"/>
    </source>
</evidence>